<sequence length="211" mass="24908">MKIRPELIQKRFPILELELCEEISELGDWKEISKGEMMIQEDKYIKRFPMVLDGVLRIYRTDNDGRESLLYYLTKGEVCLMALTCCMEHQVSNVNIIAEEDTDVIAIPVNYLDEWIVKYESWKIFILQSYKSHFDGLLETIDSLAFKKMDERLLLFFKEYQRSTSKNYYKGTHGDIASSLTTSREVVSRILKALEKEDKVMLSRNRVDFLF</sequence>
<reference evidence="1" key="1">
    <citation type="submission" date="2021-08" db="EMBL/GenBank/DDBJ databases">
        <title>Novel anaerobic bacterium isolated from sea squirt in East Sea, Republic of Korea.</title>
        <authorList>
            <person name="Nguyen T.H."/>
            <person name="Li Z."/>
            <person name="Lee Y.-J."/>
            <person name="Ko J."/>
            <person name="Kim S.-G."/>
        </authorList>
    </citation>
    <scope>NUCLEOTIDE SEQUENCE</scope>
    <source>
        <strain evidence="1">KCTC 25031</strain>
    </source>
</reference>
<evidence type="ECO:0000313" key="1">
    <source>
        <dbReference type="EMBL" id="QZE15224.1"/>
    </source>
</evidence>
<name>A0AC61NHR6_9BACT</name>
<keyword evidence="2" id="KW-1185">Reference proteome</keyword>
<protein>
    <submittedName>
        <fullName evidence="1">Crp/Fnr family transcriptional regulator</fullName>
    </submittedName>
</protein>
<accession>A0AC61NHR6</accession>
<gene>
    <name evidence="1" type="ORF">K4L44_05150</name>
</gene>
<proteinExistence type="predicted"/>
<dbReference type="EMBL" id="CP081303">
    <property type="protein sequence ID" value="QZE15224.1"/>
    <property type="molecule type" value="Genomic_DNA"/>
</dbReference>
<organism evidence="1 2">
    <name type="scientific">Halosquirtibacter laminarini</name>
    <dbReference type="NCBI Taxonomy" id="3374600"/>
    <lineage>
        <taxon>Bacteria</taxon>
        <taxon>Pseudomonadati</taxon>
        <taxon>Bacteroidota</taxon>
        <taxon>Bacteroidia</taxon>
        <taxon>Marinilabiliales</taxon>
        <taxon>Prolixibacteraceae</taxon>
        <taxon>Halosquirtibacter</taxon>
    </lineage>
</organism>
<evidence type="ECO:0000313" key="2">
    <source>
        <dbReference type="Proteomes" id="UP000826212"/>
    </source>
</evidence>
<dbReference type="Proteomes" id="UP000826212">
    <property type="component" value="Chromosome"/>
</dbReference>